<feature type="region of interest" description="Disordered" evidence="1">
    <location>
        <begin position="1"/>
        <end position="23"/>
    </location>
</feature>
<accession>A0A2P2P700</accession>
<evidence type="ECO:0000313" key="2">
    <source>
        <dbReference type="EMBL" id="MBX50528.1"/>
    </source>
</evidence>
<dbReference type="AlphaFoldDB" id="A0A2P2P700"/>
<dbReference type="EMBL" id="GGEC01070044">
    <property type="protein sequence ID" value="MBX50528.1"/>
    <property type="molecule type" value="Transcribed_RNA"/>
</dbReference>
<organism evidence="2">
    <name type="scientific">Rhizophora mucronata</name>
    <name type="common">Asiatic mangrove</name>
    <dbReference type="NCBI Taxonomy" id="61149"/>
    <lineage>
        <taxon>Eukaryota</taxon>
        <taxon>Viridiplantae</taxon>
        <taxon>Streptophyta</taxon>
        <taxon>Embryophyta</taxon>
        <taxon>Tracheophyta</taxon>
        <taxon>Spermatophyta</taxon>
        <taxon>Magnoliopsida</taxon>
        <taxon>eudicotyledons</taxon>
        <taxon>Gunneridae</taxon>
        <taxon>Pentapetalae</taxon>
        <taxon>rosids</taxon>
        <taxon>fabids</taxon>
        <taxon>Malpighiales</taxon>
        <taxon>Rhizophoraceae</taxon>
        <taxon>Rhizophora</taxon>
    </lineage>
</organism>
<evidence type="ECO:0000256" key="1">
    <source>
        <dbReference type="SAM" id="MobiDB-lite"/>
    </source>
</evidence>
<protein>
    <submittedName>
        <fullName evidence="2">Uncharacterized protein</fullName>
    </submittedName>
</protein>
<name>A0A2P2P700_RHIMU</name>
<sequence>MHFLPKVSKRSSSPMLKDDRLWL</sequence>
<reference evidence="2" key="1">
    <citation type="submission" date="2018-02" db="EMBL/GenBank/DDBJ databases">
        <title>Rhizophora mucronata_Transcriptome.</title>
        <authorList>
            <person name="Meera S.P."/>
            <person name="Sreeshan A."/>
            <person name="Augustine A."/>
        </authorList>
    </citation>
    <scope>NUCLEOTIDE SEQUENCE</scope>
    <source>
        <tissue evidence="2">Leaf</tissue>
    </source>
</reference>
<proteinExistence type="predicted"/>